<evidence type="ECO:0000313" key="1">
    <source>
        <dbReference type="EMBL" id="OAA74196.1"/>
    </source>
</evidence>
<proteinExistence type="predicted"/>
<protein>
    <submittedName>
        <fullName evidence="1">Uncharacterized protein</fullName>
    </submittedName>
</protein>
<dbReference type="OrthoDB" id="3431997at2759"/>
<dbReference type="EMBL" id="AZHB01000001">
    <property type="protein sequence ID" value="OAA74196.1"/>
    <property type="molecule type" value="Genomic_DNA"/>
</dbReference>
<comment type="caution">
    <text evidence="1">The sequence shown here is derived from an EMBL/GenBank/DDBJ whole genome shotgun (WGS) entry which is preliminary data.</text>
</comment>
<dbReference type="AlphaFoldDB" id="A0A168ETD4"/>
<name>A0A168ETD4_CORFA</name>
<dbReference type="STRING" id="1081104.A0A168ETD4"/>
<evidence type="ECO:0000313" key="2">
    <source>
        <dbReference type="Proteomes" id="UP000076744"/>
    </source>
</evidence>
<dbReference type="GeneID" id="30017389"/>
<gene>
    <name evidence="1" type="ORF">ISF_01097</name>
</gene>
<dbReference type="Proteomes" id="UP000076744">
    <property type="component" value="Unassembled WGS sequence"/>
</dbReference>
<accession>A0A168ETD4</accession>
<keyword evidence="2" id="KW-1185">Reference proteome</keyword>
<dbReference type="RefSeq" id="XP_018709154.1">
    <property type="nucleotide sequence ID" value="XM_018844704.1"/>
</dbReference>
<organism evidence="1 2">
    <name type="scientific">Cordyceps fumosorosea (strain ARSEF 2679)</name>
    <name type="common">Isaria fumosorosea</name>
    <dbReference type="NCBI Taxonomy" id="1081104"/>
    <lineage>
        <taxon>Eukaryota</taxon>
        <taxon>Fungi</taxon>
        <taxon>Dikarya</taxon>
        <taxon>Ascomycota</taxon>
        <taxon>Pezizomycotina</taxon>
        <taxon>Sordariomycetes</taxon>
        <taxon>Hypocreomycetidae</taxon>
        <taxon>Hypocreales</taxon>
        <taxon>Cordycipitaceae</taxon>
        <taxon>Cordyceps</taxon>
    </lineage>
</organism>
<reference evidence="1 2" key="1">
    <citation type="journal article" date="2016" name="Genome Biol. Evol.">
        <title>Divergent and convergent evolution of fungal pathogenicity.</title>
        <authorList>
            <person name="Shang Y."/>
            <person name="Xiao G."/>
            <person name="Zheng P."/>
            <person name="Cen K."/>
            <person name="Zhan S."/>
            <person name="Wang C."/>
        </authorList>
    </citation>
    <scope>NUCLEOTIDE SEQUENCE [LARGE SCALE GENOMIC DNA]</scope>
    <source>
        <strain evidence="1 2">ARSEF 2679</strain>
    </source>
</reference>
<sequence>MARTFAIHKPALKNQYTIIGPSRDTSTAEECIFVKLRPALNKRPFLVIHDGPDASCPVAAVSHLPAFARHYAIGLGDPKLTEDMIWEELRIAHSSGKKHTWAMDVDNDEHRGQQRRLHLVWTRTRSVTVDGMARPPLSTRNWKLTEELPAEGRPGRQDGKAATAESILAVFTSTTQLGKCGSMQVNVDYGREFDMMLFTTCLSIYSSG</sequence>